<dbReference type="Pfam" id="PF07898">
    <property type="entry name" value="DUF1676"/>
    <property type="match status" value="1"/>
</dbReference>
<proteinExistence type="predicted"/>
<dbReference type="GO" id="GO:0016020">
    <property type="term" value="C:membrane"/>
    <property type="evidence" value="ECO:0007669"/>
    <property type="project" value="TreeGrafter"/>
</dbReference>
<protein>
    <recommendedName>
        <fullName evidence="5">Osiris 14</fullName>
    </recommendedName>
</protein>
<feature type="transmembrane region" description="Helical" evidence="1">
    <location>
        <begin position="163"/>
        <end position="188"/>
    </location>
</feature>
<organism evidence="3 4">
    <name type="scientific">Glossina austeni</name>
    <name type="common">Savannah tsetse fly</name>
    <dbReference type="NCBI Taxonomy" id="7395"/>
    <lineage>
        <taxon>Eukaryota</taxon>
        <taxon>Metazoa</taxon>
        <taxon>Ecdysozoa</taxon>
        <taxon>Arthropoda</taxon>
        <taxon>Hexapoda</taxon>
        <taxon>Insecta</taxon>
        <taxon>Pterygota</taxon>
        <taxon>Neoptera</taxon>
        <taxon>Endopterygota</taxon>
        <taxon>Diptera</taxon>
        <taxon>Brachycera</taxon>
        <taxon>Muscomorpha</taxon>
        <taxon>Hippoboscoidea</taxon>
        <taxon>Glossinidae</taxon>
        <taxon>Glossina</taxon>
    </lineage>
</organism>
<keyword evidence="4" id="KW-1185">Reference proteome</keyword>
<evidence type="ECO:0008006" key="5">
    <source>
        <dbReference type="Google" id="ProtNLM"/>
    </source>
</evidence>
<feature type="chain" id="PRO_5008399286" description="Osiris 14" evidence="2">
    <location>
        <begin position="22"/>
        <end position="281"/>
    </location>
</feature>
<feature type="transmembrane region" description="Helical" evidence="1">
    <location>
        <begin position="195"/>
        <end position="213"/>
    </location>
</feature>
<evidence type="ECO:0000256" key="1">
    <source>
        <dbReference type="SAM" id="Phobius"/>
    </source>
</evidence>
<keyword evidence="1" id="KW-1133">Transmembrane helix</keyword>
<reference evidence="3" key="1">
    <citation type="submission" date="2020-05" db="UniProtKB">
        <authorList>
            <consortium name="EnsemblMetazoa"/>
        </authorList>
    </citation>
    <scope>IDENTIFICATION</scope>
    <source>
        <strain evidence="3">TTRI</strain>
    </source>
</reference>
<dbReference type="STRING" id="7395.A0A1A9VDN0"/>
<evidence type="ECO:0000313" key="4">
    <source>
        <dbReference type="Proteomes" id="UP000078200"/>
    </source>
</evidence>
<keyword evidence="1" id="KW-0812">Transmembrane</keyword>
<evidence type="ECO:0000256" key="2">
    <source>
        <dbReference type="SAM" id="SignalP"/>
    </source>
</evidence>
<dbReference type="PANTHER" id="PTHR21879:SF17">
    <property type="entry name" value="LD24139P"/>
    <property type="match status" value="1"/>
</dbReference>
<name>A0A1A9VDN0_GLOAU</name>
<dbReference type="EnsemblMetazoa" id="GAUT033902-RA">
    <property type="protein sequence ID" value="GAUT033902-PA"/>
    <property type="gene ID" value="GAUT033902"/>
</dbReference>
<sequence>METFIIFVLFSVLTVINCAWAAPSVENNKIENDASSSARYGTAARYLGSCFEQDDTTTCLAVKGIAALNRAAKMNNIIIADGLSLKRDPESPVQRFGRAMSENDIYAELPENAEERHEHLTDMAVESAAEFLSTHNLELKLPKETTQSLARTIEEGRGKMKKILGPLIMAVGAKLFAVVPLVLGALALLTFKAVIVAKIALVLALILSGSRLLSGLGNKSDGALGGAYNSAGGWAGPVNSGWNAGASSSYPYARSIDSPMDIDDNKAQELAYSAQITNVPH</sequence>
<dbReference type="VEuPathDB" id="VectorBase:GAUT033902"/>
<dbReference type="AlphaFoldDB" id="A0A1A9VDN0"/>
<keyword evidence="2" id="KW-0732">Signal</keyword>
<dbReference type="InterPro" id="IPR012464">
    <property type="entry name" value="DUF1676"/>
</dbReference>
<accession>A0A1A9VDN0</accession>
<feature type="signal peptide" evidence="2">
    <location>
        <begin position="1"/>
        <end position="21"/>
    </location>
</feature>
<dbReference type="PANTHER" id="PTHR21879">
    <property type="entry name" value="FI03362P-RELATED-RELATED"/>
    <property type="match status" value="1"/>
</dbReference>
<evidence type="ECO:0000313" key="3">
    <source>
        <dbReference type="EnsemblMetazoa" id="GAUT033902-PA"/>
    </source>
</evidence>
<dbReference type="Proteomes" id="UP000078200">
    <property type="component" value="Unassembled WGS sequence"/>
</dbReference>
<keyword evidence="1" id="KW-0472">Membrane</keyword>